<dbReference type="InterPro" id="IPR008928">
    <property type="entry name" value="6-hairpin_glycosidase_sf"/>
</dbReference>
<dbReference type="Pfam" id="PF22422">
    <property type="entry name" value="MGH1-like_GH"/>
    <property type="match status" value="1"/>
</dbReference>
<evidence type="ECO:0000256" key="1">
    <source>
        <dbReference type="ARBA" id="ARBA00010833"/>
    </source>
</evidence>
<dbReference type="EMBL" id="RXOC01000005">
    <property type="protein sequence ID" value="RXF70130.1"/>
    <property type="molecule type" value="Genomic_DNA"/>
</dbReference>
<evidence type="ECO:0000256" key="3">
    <source>
        <dbReference type="ARBA" id="ARBA00023295"/>
    </source>
</evidence>
<dbReference type="InterPro" id="IPR004888">
    <property type="entry name" value="Glycoside_hydrolase_63"/>
</dbReference>
<dbReference type="Gene3D" id="1.50.10.10">
    <property type="match status" value="1"/>
</dbReference>
<evidence type="ECO:0000256" key="2">
    <source>
        <dbReference type="ARBA" id="ARBA00022801"/>
    </source>
</evidence>
<evidence type="ECO:0000313" key="6">
    <source>
        <dbReference type="Proteomes" id="UP000290848"/>
    </source>
</evidence>
<dbReference type="Proteomes" id="UP000290848">
    <property type="component" value="Unassembled WGS sequence"/>
</dbReference>
<reference evidence="5 6" key="1">
    <citation type="submission" date="2018-12" db="EMBL/GenBank/DDBJ databases">
        <title>The Draft Genome Sequence of the Soil Bacterium Pedobacter tournemirensis R1.</title>
        <authorList>
            <person name="He J."/>
        </authorList>
    </citation>
    <scope>NUCLEOTIDE SEQUENCE [LARGE SCALE GENOMIC DNA]</scope>
    <source>
        <strain evidence="5 6">R1</strain>
    </source>
</reference>
<dbReference type="GO" id="GO:0004573">
    <property type="term" value="F:Glc3Man9GlcNAc2 oligosaccharide glucosidase activity"/>
    <property type="evidence" value="ECO:0007669"/>
    <property type="project" value="InterPro"/>
</dbReference>
<evidence type="ECO:0000313" key="5">
    <source>
        <dbReference type="EMBL" id="RXF70130.1"/>
    </source>
</evidence>
<dbReference type="PANTHER" id="PTHR10412">
    <property type="entry name" value="MANNOSYL-OLIGOSACCHARIDE GLUCOSIDASE"/>
    <property type="match status" value="1"/>
</dbReference>
<dbReference type="InterPro" id="IPR054491">
    <property type="entry name" value="MGH1-like_GH"/>
</dbReference>
<gene>
    <name evidence="5" type="ORF">EKH83_09620</name>
</gene>
<dbReference type="PANTHER" id="PTHR10412:SF11">
    <property type="entry name" value="MANNOSYL-OLIGOSACCHARIDE GLUCOSIDASE"/>
    <property type="match status" value="1"/>
</dbReference>
<comment type="similarity">
    <text evidence="1">Belongs to the glycosyl hydrolase 63 family.</text>
</comment>
<dbReference type="InterPro" id="IPR012341">
    <property type="entry name" value="6hp_glycosidase-like_sf"/>
</dbReference>
<organism evidence="5 6">
    <name type="scientific">Arcticibacter tournemirensis</name>
    <dbReference type="NCBI Taxonomy" id="699437"/>
    <lineage>
        <taxon>Bacteria</taxon>
        <taxon>Pseudomonadati</taxon>
        <taxon>Bacteroidota</taxon>
        <taxon>Sphingobacteriia</taxon>
        <taxon>Sphingobacteriales</taxon>
        <taxon>Sphingobacteriaceae</taxon>
        <taxon>Arcticibacter</taxon>
    </lineage>
</organism>
<dbReference type="GO" id="GO:0006487">
    <property type="term" value="P:protein N-linked glycosylation"/>
    <property type="evidence" value="ECO:0007669"/>
    <property type="project" value="TreeGrafter"/>
</dbReference>
<name>A0A4Q0MA65_9SPHI</name>
<keyword evidence="3" id="KW-0326">Glycosidase</keyword>
<accession>A0A4Q0MA65</accession>
<comment type="caution">
    <text evidence="5">The sequence shown here is derived from an EMBL/GenBank/DDBJ whole genome shotgun (WGS) entry which is preliminary data.</text>
</comment>
<protein>
    <recommendedName>
        <fullName evidence="4">Mannosylglycerate hydrolase MGH1-like glycoside hydrolase domain-containing protein</fullName>
    </recommendedName>
</protein>
<keyword evidence="2" id="KW-0378">Hydrolase</keyword>
<evidence type="ECO:0000259" key="4">
    <source>
        <dbReference type="Pfam" id="PF22422"/>
    </source>
</evidence>
<dbReference type="SUPFAM" id="SSF48208">
    <property type="entry name" value="Six-hairpin glycosidases"/>
    <property type="match status" value="1"/>
</dbReference>
<dbReference type="GO" id="GO:0009311">
    <property type="term" value="P:oligosaccharide metabolic process"/>
    <property type="evidence" value="ECO:0007669"/>
    <property type="project" value="InterPro"/>
</dbReference>
<feature type="domain" description="Mannosylglycerate hydrolase MGH1-like glycoside hydrolase" evidence="4">
    <location>
        <begin position="424"/>
        <end position="695"/>
    </location>
</feature>
<dbReference type="AlphaFoldDB" id="A0A4Q0MA65"/>
<sequence length="710" mass="82085">MLLITTPQSVWKISSKPAMLKENKKTGIPVAKIVVSLMFFLFIVHVAFAQQHYLSSLRAGKEYPLYTTYAAAMERSAFILDEAYRFRYDQENSGADLLTDSGGDIGFAFKEGKKYVYRVADMFAPPVITSSYPDMVRFEFFPFEGIKVSAWFVVHSSTAAILDLSVENQKTGEAEIEVSTFVRQGKRPFQHAKISGANVYFEHLEQPDQWTIEHKVPYTDSVRNVFICSAGRQRAALSGEKEDLFPTATKTLLPKAAILSYQTLLKLKRGQKKSVRVVRNCGTVKVPYQSLALAARALLNTDLTTYQHANERLFSRLHPPQFADPDKEALFWSCNSMMRQVFYPPEGKCKYNYYVFSREPTWGWGHGGQVFHESISMLSYLYLDPEGAMNSQRVFSERQYPNGYINYRTGPYLDEVIEYGGKLTTSAPWYAWLNWEIYQHTRDRKFLQEMYESSKKLFRFIVQNRDTDADGLCEWNGEAILESVRDSKVAVWDQVGYPSNFESLDLNCLLVMEAKSLEKMAAELGYKADAGIWKSDYTNRASLINKTFWDEENGFYYQVDKNSHRFTFKKENDLKRDEIIGFLPLWAGIASKEQARRLVVKLTDPRQFWRPYGVPSLSAADPYYDPKGYWNGPVWVQWDFLIMRGLLDYGYRAQAKELVDNVVKGMVQVLKKDHDLWEFYSPDHPWGGYHKTYIWAGIINRMMIETEKIK</sequence>
<proteinExistence type="inferred from homology"/>